<dbReference type="RefSeq" id="WP_009532757.1">
    <property type="nucleotide sequence ID" value="NZ_CALJAI010000020.1"/>
</dbReference>
<dbReference type="Pfam" id="PF03746">
    <property type="entry name" value="LamB_YcsF"/>
    <property type="match status" value="1"/>
</dbReference>
<comment type="subunit">
    <text evidence="1">Forms a complex composed of PxpA, PxpB and PxpC.</text>
</comment>
<keyword evidence="1" id="KW-0378">Hydrolase</keyword>
<gene>
    <name evidence="1" type="primary">pxpA</name>
    <name evidence="2" type="ORF">HMPREF9623_00924</name>
</gene>
<comment type="caution">
    <text evidence="2">The sequence shown here is derived from an EMBL/GenBank/DDBJ whole genome shotgun (WGS) entry which is preliminary data.</text>
</comment>
<dbReference type="InterPro" id="IPR005501">
    <property type="entry name" value="LamB/YcsF/PxpA-like"/>
</dbReference>
<evidence type="ECO:0000256" key="1">
    <source>
        <dbReference type="HAMAP-Rule" id="MF_00691"/>
    </source>
</evidence>
<evidence type="ECO:0000313" key="3">
    <source>
        <dbReference type="Proteomes" id="UP000018466"/>
    </source>
</evidence>
<sequence>MYHVDLNSDLGESFGAYTIGLDKEVIAQISSANVACGYHAGDPLVMAETARLCREAGVAIGAHPGFPDLMGFGRRNMACSPKEVKAYMSYQLGALYAFAKAAGLKLQHVKPHGALYNMAAKDAALARAIAEAVAEFDDKLILLGLANSFLLTEAEAVGLRTASEVFADRAYQADGSLVPRSKEGAVIHDKQLAIARTVRMVKEGKVTAITGEEVPLRADSICVHGDNPSAVEFVREIRKTLTEEGVQVEALGNFIQ</sequence>
<comment type="function">
    <text evidence="1">Catalyzes the cleavage of 5-oxoproline to form L-glutamate coupled to the hydrolysis of ATP to ADP and inorganic phosphate.</text>
</comment>
<dbReference type="Gene3D" id="3.20.20.370">
    <property type="entry name" value="Glycoside hydrolase/deacetylase"/>
    <property type="match status" value="1"/>
</dbReference>
<name>A0AA37DGN6_9FIRM</name>
<dbReference type="PANTHER" id="PTHR30292">
    <property type="entry name" value="UNCHARACTERIZED PROTEIN YBGL-RELATED"/>
    <property type="match status" value="1"/>
</dbReference>
<dbReference type="PANTHER" id="PTHR30292:SF0">
    <property type="entry name" value="5-OXOPROLINASE SUBUNIT A"/>
    <property type="match status" value="1"/>
</dbReference>
<organism evidence="2 3">
    <name type="scientific">Stomatobaculum longum</name>
    <dbReference type="NCBI Taxonomy" id="796942"/>
    <lineage>
        <taxon>Bacteria</taxon>
        <taxon>Bacillati</taxon>
        <taxon>Bacillota</taxon>
        <taxon>Clostridia</taxon>
        <taxon>Lachnospirales</taxon>
        <taxon>Lachnospiraceae</taxon>
        <taxon>Stomatobaculum</taxon>
    </lineage>
</organism>
<dbReference type="GO" id="GO:0017168">
    <property type="term" value="F:5-oxoprolinase (ATP-hydrolyzing) activity"/>
    <property type="evidence" value="ECO:0007669"/>
    <property type="project" value="UniProtKB-UniRule"/>
</dbReference>
<proteinExistence type="inferred from homology"/>
<keyword evidence="1" id="KW-0067">ATP-binding</keyword>
<reference evidence="2 3" key="1">
    <citation type="submission" date="2011-10" db="EMBL/GenBank/DDBJ databases">
        <title>The Genome Sequence of Lachnospiraceae bacterium ACC2.</title>
        <authorList>
            <consortium name="The Broad Institute Genome Sequencing Platform"/>
            <person name="Earl A."/>
            <person name="Ward D."/>
            <person name="Feldgarden M."/>
            <person name="Gevers D."/>
            <person name="Sizova M."/>
            <person name="Hazen A."/>
            <person name="Epstein S."/>
            <person name="Young S.K."/>
            <person name="Zeng Q."/>
            <person name="Gargeya S."/>
            <person name="Fitzgerald M."/>
            <person name="Haas B."/>
            <person name="Abouelleil A."/>
            <person name="Alvarado L."/>
            <person name="Arachchi H.M."/>
            <person name="Berlin A."/>
            <person name="Brown A."/>
            <person name="Chapman S.B."/>
            <person name="Chen Z."/>
            <person name="Dunbar C."/>
            <person name="Freedman E."/>
            <person name="Gearin G."/>
            <person name="Goldberg J."/>
            <person name="Griggs A."/>
            <person name="Gujja S."/>
            <person name="Heiman D."/>
            <person name="Howarth C."/>
            <person name="Larson L."/>
            <person name="Lui A."/>
            <person name="MacDonald P.J.P."/>
            <person name="Montmayeur A."/>
            <person name="Murphy C."/>
            <person name="Neiman D."/>
            <person name="Pearson M."/>
            <person name="Priest M."/>
            <person name="Roberts A."/>
            <person name="Saif S."/>
            <person name="Shea T."/>
            <person name="Shenoy N."/>
            <person name="Sisk P."/>
            <person name="Stolte C."/>
            <person name="Sykes S."/>
            <person name="Wortman J."/>
            <person name="Nusbaum C."/>
            <person name="Birren B."/>
        </authorList>
    </citation>
    <scope>NUCLEOTIDE SEQUENCE [LARGE SCALE GENOMIC DNA]</scope>
    <source>
        <strain evidence="2 3">ACC2</strain>
    </source>
</reference>
<dbReference type="EMBL" id="AGEL01000006">
    <property type="protein sequence ID" value="EHO17325.1"/>
    <property type="molecule type" value="Genomic_DNA"/>
</dbReference>
<accession>A0AA37DGN6</accession>
<dbReference type="Proteomes" id="UP000018466">
    <property type="component" value="Unassembled WGS sequence"/>
</dbReference>
<dbReference type="NCBIfam" id="NF003814">
    <property type="entry name" value="PRK05406.1-3"/>
    <property type="match status" value="1"/>
</dbReference>
<dbReference type="GeneID" id="86940689"/>
<protein>
    <recommendedName>
        <fullName evidence="1">5-oxoprolinase subunit A</fullName>
        <shortName evidence="1">5-OPase subunit A</shortName>
        <ecNumber evidence="1">3.5.2.9</ecNumber>
    </recommendedName>
    <alternativeName>
        <fullName evidence="1">5-oxoprolinase (ATP-hydrolyzing) subunit A</fullName>
    </alternativeName>
</protein>
<dbReference type="AlphaFoldDB" id="A0AA37DGN6"/>
<keyword evidence="1" id="KW-0547">Nucleotide-binding</keyword>
<keyword evidence="3" id="KW-1185">Reference proteome</keyword>
<dbReference type="SUPFAM" id="SSF88713">
    <property type="entry name" value="Glycoside hydrolase/deacetylase"/>
    <property type="match status" value="1"/>
</dbReference>
<dbReference type="HAMAP" id="MF_00691">
    <property type="entry name" value="PxpA"/>
    <property type="match status" value="1"/>
</dbReference>
<comment type="catalytic activity">
    <reaction evidence="1">
        <text>5-oxo-L-proline + ATP + 2 H2O = L-glutamate + ADP + phosphate + H(+)</text>
        <dbReference type="Rhea" id="RHEA:10348"/>
        <dbReference type="ChEBI" id="CHEBI:15377"/>
        <dbReference type="ChEBI" id="CHEBI:15378"/>
        <dbReference type="ChEBI" id="CHEBI:29985"/>
        <dbReference type="ChEBI" id="CHEBI:30616"/>
        <dbReference type="ChEBI" id="CHEBI:43474"/>
        <dbReference type="ChEBI" id="CHEBI:58402"/>
        <dbReference type="ChEBI" id="CHEBI:456216"/>
        <dbReference type="EC" id="3.5.2.9"/>
    </reaction>
</comment>
<dbReference type="GO" id="GO:0005975">
    <property type="term" value="P:carbohydrate metabolic process"/>
    <property type="evidence" value="ECO:0007669"/>
    <property type="project" value="InterPro"/>
</dbReference>
<dbReference type="GO" id="GO:0005524">
    <property type="term" value="F:ATP binding"/>
    <property type="evidence" value="ECO:0007669"/>
    <property type="project" value="UniProtKB-UniRule"/>
</dbReference>
<dbReference type="CDD" id="cd10787">
    <property type="entry name" value="LamB_YcsF_like"/>
    <property type="match status" value="1"/>
</dbReference>
<comment type="similarity">
    <text evidence="1">Belongs to the LamB/PxpA family.</text>
</comment>
<dbReference type="NCBIfam" id="NF003816">
    <property type="entry name" value="PRK05406.1-5"/>
    <property type="match status" value="1"/>
</dbReference>
<evidence type="ECO:0000313" key="2">
    <source>
        <dbReference type="EMBL" id="EHO17325.1"/>
    </source>
</evidence>
<dbReference type="EC" id="3.5.2.9" evidence="1"/>
<dbReference type="InterPro" id="IPR011330">
    <property type="entry name" value="Glyco_hydro/deAcase_b/a-brl"/>
</dbReference>